<keyword evidence="4" id="KW-0472">Membrane</keyword>
<dbReference type="GO" id="GO:0007169">
    <property type="term" value="P:cell surface receptor protein tyrosine kinase signaling pathway"/>
    <property type="evidence" value="ECO:0007669"/>
    <property type="project" value="TreeGrafter"/>
</dbReference>
<reference evidence="6" key="1">
    <citation type="submission" date="2023-08" db="EMBL/GenBank/DDBJ databases">
        <authorList>
            <person name="Alioto T."/>
            <person name="Alioto T."/>
            <person name="Gomez Garrido J."/>
        </authorList>
    </citation>
    <scope>NUCLEOTIDE SEQUENCE</scope>
</reference>
<dbReference type="Proteomes" id="UP001162480">
    <property type="component" value="Chromosome 9"/>
</dbReference>
<feature type="binding site" evidence="3">
    <location>
        <position position="579"/>
    </location>
    <ligand>
        <name>ATP</name>
        <dbReference type="ChEBI" id="CHEBI:30616"/>
    </ligand>
</feature>
<keyword evidence="4" id="KW-1133">Transmembrane helix</keyword>
<dbReference type="InterPro" id="IPR017441">
    <property type="entry name" value="Protein_kinase_ATP_BS"/>
</dbReference>
<evidence type="ECO:0000313" key="6">
    <source>
        <dbReference type="EMBL" id="CAI9728048.1"/>
    </source>
</evidence>
<dbReference type="PROSITE" id="PS00107">
    <property type="entry name" value="PROTEIN_KINASE_ATP"/>
    <property type="match status" value="1"/>
</dbReference>
<dbReference type="PROSITE" id="PS50011">
    <property type="entry name" value="PROTEIN_KINASE_DOM"/>
    <property type="match status" value="1"/>
</dbReference>
<comment type="catalytic activity">
    <reaction evidence="2">
        <text>L-tyrosyl-[protein] + ATP = O-phospho-L-tyrosyl-[protein] + ADP + H(+)</text>
        <dbReference type="Rhea" id="RHEA:10596"/>
        <dbReference type="Rhea" id="RHEA-COMP:10136"/>
        <dbReference type="Rhea" id="RHEA-COMP:20101"/>
        <dbReference type="ChEBI" id="CHEBI:15378"/>
        <dbReference type="ChEBI" id="CHEBI:30616"/>
        <dbReference type="ChEBI" id="CHEBI:46858"/>
        <dbReference type="ChEBI" id="CHEBI:61978"/>
        <dbReference type="ChEBI" id="CHEBI:456216"/>
        <dbReference type="EC" id="2.7.10.1"/>
    </reaction>
</comment>
<dbReference type="PANTHER" id="PTHR24416:SF620">
    <property type="entry name" value="TYROSINE-PROTEIN KINASE RECEPTOR TORSO"/>
    <property type="match status" value="1"/>
</dbReference>
<protein>
    <submittedName>
        <fullName evidence="6">Proto-oncogene tyrosine-protein kinase receptor Ret-like</fullName>
    </submittedName>
</protein>
<accession>A0AA36FAQ0</accession>
<dbReference type="InterPro" id="IPR008266">
    <property type="entry name" value="Tyr_kinase_AS"/>
</dbReference>
<evidence type="ECO:0000256" key="4">
    <source>
        <dbReference type="SAM" id="Phobius"/>
    </source>
</evidence>
<comment type="subcellular location">
    <subcellularLocation>
        <location evidence="1">Membrane</location>
        <topology evidence="1">Single-pass membrane protein</topology>
    </subcellularLocation>
</comment>
<dbReference type="GO" id="GO:0005886">
    <property type="term" value="C:plasma membrane"/>
    <property type="evidence" value="ECO:0007669"/>
    <property type="project" value="TreeGrafter"/>
</dbReference>
<evidence type="ECO:0000313" key="7">
    <source>
        <dbReference type="Proteomes" id="UP001162480"/>
    </source>
</evidence>
<dbReference type="InterPro" id="IPR020635">
    <property type="entry name" value="Tyr_kinase_cat_dom"/>
</dbReference>
<evidence type="ECO:0000256" key="1">
    <source>
        <dbReference type="ARBA" id="ARBA00004167"/>
    </source>
</evidence>
<evidence type="ECO:0000259" key="5">
    <source>
        <dbReference type="PROSITE" id="PS50011"/>
    </source>
</evidence>
<dbReference type="InterPro" id="IPR001245">
    <property type="entry name" value="Ser-Thr/Tyr_kinase_cat_dom"/>
</dbReference>
<evidence type="ECO:0000256" key="2">
    <source>
        <dbReference type="ARBA" id="ARBA00051243"/>
    </source>
</evidence>
<keyword evidence="3" id="KW-0547">Nucleotide-binding</keyword>
<sequence>MACCGINQKAEAINVDESQLSVARCRVECLKMFLPSDVSKADAKCDSSRNCSQCWDMCLNLNYNRNLWGYICDSDIDCELGCKMVCNFKLDSKESNRKRTGRFLDLPNVKDYGRNVLIKWKKPKKISGQAPDTFGHLVYILLSRKRHQQSGWKTFQQTASLTTSIDSERLPSVPIYGLLAVNADGVVAEVRFPSKYQPRVGELVMGPVQQGYSPDFANIQVKHKIIQHDQVLTIQLQLYISNTSTSKASEYCVHWFLNSCNAYPDLEFCDIPPDHYGPKPFLTNAKTPELNLTNIKYNSHYTIRVEWNAKPARDIDITTPKCLTPDETITYCEHRILPLPPIGEIQWFLNNASLAYNISIGKVMANISWVAPFNKLNVKYSVSWQGPEVSETIDRIVAGKLVTSLNYVVLKLDIGFVYKIRVKAICCTDQSSNETLDSEFMYLNLTRGTYASEEELNGVKSPDDSIENTQSGPKKVSSAAILAACASILVLMAVLLLLIYKKRKSLKEVVIIKTMAAKNNTYKSNVTGSSKMDYTSEQTVVTDEWELDPSLLRFSTPLGQGAFGKVVTGYYAQRKVAIKVVKDSAPLSYKEDLLDELNLMKRIGIHPNIVSMVGACTQKEPIALVMEYVPYGNLHNFLRKCRSEGEVRLRNGTSELNYSVMDKNGQIENGIITPVDILSFARQISMAMEYMAENKYVHRDLAARNVLLDCGKVVKVCDFGLSRDIYKDNQYQKLTNGKLPIKWMAIESLRDRIFTTQSDVWSFGILLWEIVSLGASPYPSIALADLYHVLCSGYRMEKTSNCSEELYRIMRLCWAENPQKRPTFTQLRHLLEYLLSKDCNYLELDNINVPLAASENSSPPQSFEIDLAPPLPERRQIPEIPADTSPEELSTEFLIRRVYSQ</sequence>
<dbReference type="Gene3D" id="3.30.200.20">
    <property type="entry name" value="Phosphorylase Kinase, domain 1"/>
    <property type="match status" value="1"/>
</dbReference>
<feature type="domain" description="Protein kinase" evidence="5">
    <location>
        <begin position="552"/>
        <end position="834"/>
    </location>
</feature>
<gene>
    <name evidence="6" type="ORF">OCTVUL_1B010558</name>
</gene>
<dbReference type="AlphaFoldDB" id="A0AA36FAQ0"/>
<proteinExistence type="predicted"/>
<dbReference type="PROSITE" id="PS00109">
    <property type="entry name" value="PROTEIN_KINASE_TYR"/>
    <property type="match status" value="1"/>
</dbReference>
<feature type="transmembrane region" description="Helical" evidence="4">
    <location>
        <begin position="479"/>
        <end position="500"/>
    </location>
</feature>
<organism evidence="6 7">
    <name type="scientific">Octopus vulgaris</name>
    <name type="common">Common octopus</name>
    <dbReference type="NCBI Taxonomy" id="6645"/>
    <lineage>
        <taxon>Eukaryota</taxon>
        <taxon>Metazoa</taxon>
        <taxon>Spiralia</taxon>
        <taxon>Lophotrochozoa</taxon>
        <taxon>Mollusca</taxon>
        <taxon>Cephalopoda</taxon>
        <taxon>Coleoidea</taxon>
        <taxon>Octopodiformes</taxon>
        <taxon>Octopoda</taxon>
        <taxon>Incirrata</taxon>
        <taxon>Octopodidae</taxon>
        <taxon>Octopus</taxon>
    </lineage>
</organism>
<dbReference type="GO" id="GO:0043235">
    <property type="term" value="C:receptor complex"/>
    <property type="evidence" value="ECO:0007669"/>
    <property type="project" value="TreeGrafter"/>
</dbReference>
<dbReference type="Gene3D" id="1.10.510.10">
    <property type="entry name" value="Transferase(Phosphotransferase) domain 1"/>
    <property type="match status" value="1"/>
</dbReference>
<dbReference type="InterPro" id="IPR011009">
    <property type="entry name" value="Kinase-like_dom_sf"/>
</dbReference>
<dbReference type="SMART" id="SM00219">
    <property type="entry name" value="TyrKc"/>
    <property type="match status" value="1"/>
</dbReference>
<dbReference type="InterPro" id="IPR000719">
    <property type="entry name" value="Prot_kinase_dom"/>
</dbReference>
<keyword evidence="7" id="KW-1185">Reference proteome</keyword>
<name>A0AA36FAQ0_OCTVU</name>
<keyword evidence="3" id="KW-0067">ATP-binding</keyword>
<dbReference type="InterPro" id="IPR050122">
    <property type="entry name" value="RTK"/>
</dbReference>
<dbReference type="GO" id="GO:0005524">
    <property type="term" value="F:ATP binding"/>
    <property type="evidence" value="ECO:0007669"/>
    <property type="project" value="UniProtKB-UniRule"/>
</dbReference>
<evidence type="ECO:0000256" key="3">
    <source>
        <dbReference type="PROSITE-ProRule" id="PRU10141"/>
    </source>
</evidence>
<dbReference type="EMBL" id="OX597822">
    <property type="protein sequence ID" value="CAI9728048.1"/>
    <property type="molecule type" value="Genomic_DNA"/>
</dbReference>
<dbReference type="Pfam" id="PF07714">
    <property type="entry name" value="PK_Tyr_Ser-Thr"/>
    <property type="match status" value="1"/>
</dbReference>
<dbReference type="FunFam" id="1.10.510.10:FF:000462">
    <property type="entry name" value="Receptor tyrosine kinase"/>
    <property type="match status" value="1"/>
</dbReference>
<dbReference type="PANTHER" id="PTHR24416">
    <property type="entry name" value="TYROSINE-PROTEIN KINASE RECEPTOR"/>
    <property type="match status" value="1"/>
</dbReference>
<dbReference type="CDD" id="cd00192">
    <property type="entry name" value="PTKc"/>
    <property type="match status" value="1"/>
</dbReference>
<dbReference type="SUPFAM" id="SSF56112">
    <property type="entry name" value="Protein kinase-like (PK-like)"/>
    <property type="match status" value="1"/>
</dbReference>
<dbReference type="PRINTS" id="PR00109">
    <property type="entry name" value="TYRKINASE"/>
</dbReference>
<dbReference type="GO" id="GO:0004714">
    <property type="term" value="F:transmembrane receptor protein tyrosine kinase activity"/>
    <property type="evidence" value="ECO:0007669"/>
    <property type="project" value="UniProtKB-EC"/>
</dbReference>
<keyword evidence="4" id="KW-0812">Transmembrane</keyword>